<dbReference type="EMBL" id="CM047898">
    <property type="protein sequence ID" value="KAJ0105430.1"/>
    <property type="molecule type" value="Genomic_DNA"/>
</dbReference>
<comment type="caution">
    <text evidence="1">The sequence shown here is derived from an EMBL/GenBank/DDBJ whole genome shotgun (WGS) entry which is preliminary data.</text>
</comment>
<name>A0ACC1BZX0_9ROSI</name>
<keyword evidence="2" id="KW-1185">Reference proteome</keyword>
<organism evidence="1 2">
    <name type="scientific">Pistacia atlantica</name>
    <dbReference type="NCBI Taxonomy" id="434234"/>
    <lineage>
        <taxon>Eukaryota</taxon>
        <taxon>Viridiplantae</taxon>
        <taxon>Streptophyta</taxon>
        <taxon>Embryophyta</taxon>
        <taxon>Tracheophyta</taxon>
        <taxon>Spermatophyta</taxon>
        <taxon>Magnoliopsida</taxon>
        <taxon>eudicotyledons</taxon>
        <taxon>Gunneridae</taxon>
        <taxon>Pentapetalae</taxon>
        <taxon>rosids</taxon>
        <taxon>malvids</taxon>
        <taxon>Sapindales</taxon>
        <taxon>Anacardiaceae</taxon>
        <taxon>Pistacia</taxon>
    </lineage>
</organism>
<sequence length="377" mass="41990">MSKQPHLLVIPYPAQGHVAPLLKLATKIAEHGIKVTFVNTEFIEAKVMASIPEKAEGWSLIKFVSISDGIERDDDRKDFDKTRNTMLRVMPGNLKDLIEKINQSSDCEQITCVIADISVRWALEVAQNLGVSRAAFIPYGPENLALSFHVTKMIEDGILDSNGNPMNDGLISISEGTLPWKRNEFFWSCRGSVIYVSLGSTATLNQQQFEELALGLESSGQPFLWVVRSDLVDGSLTGFPDGFKERITGRGKIVEWAAQEKVLAHPSVACFVSHCGWNSTLEGLSMGVPFLCWPYFVDQYQNRNYICEAWKIGLNLCPDGNGIVTRHEIQTKVTKLLIDEGIKRNALKLKETAINSLVEGGSSFENFERFIVEMKSS</sequence>
<proteinExistence type="predicted"/>
<gene>
    <name evidence="1" type="ORF">Patl1_18864</name>
</gene>
<accession>A0ACC1BZX0</accession>
<evidence type="ECO:0000313" key="2">
    <source>
        <dbReference type="Proteomes" id="UP001164250"/>
    </source>
</evidence>
<reference evidence="2" key="1">
    <citation type="journal article" date="2023" name="G3 (Bethesda)">
        <title>Genome assembly and association tests identify interacting loci associated with vigor, precocity, and sex in interspecific pistachio rootstocks.</title>
        <authorList>
            <person name="Palmer W."/>
            <person name="Jacygrad E."/>
            <person name="Sagayaradj S."/>
            <person name="Cavanaugh K."/>
            <person name="Han R."/>
            <person name="Bertier L."/>
            <person name="Beede B."/>
            <person name="Kafkas S."/>
            <person name="Golino D."/>
            <person name="Preece J."/>
            <person name="Michelmore R."/>
        </authorList>
    </citation>
    <scope>NUCLEOTIDE SEQUENCE [LARGE SCALE GENOMIC DNA]</scope>
</reference>
<protein>
    <submittedName>
        <fullName evidence="1">Uncharacterized protein</fullName>
    </submittedName>
</protein>
<dbReference type="Proteomes" id="UP001164250">
    <property type="component" value="Chromosome 2"/>
</dbReference>
<evidence type="ECO:0000313" key="1">
    <source>
        <dbReference type="EMBL" id="KAJ0105430.1"/>
    </source>
</evidence>